<feature type="domain" description="N-acetyltransferase" evidence="1">
    <location>
        <begin position="14"/>
        <end position="173"/>
    </location>
</feature>
<dbReference type="InterPro" id="IPR051531">
    <property type="entry name" value="N-acetyltransferase"/>
</dbReference>
<dbReference type="Pfam" id="PF13302">
    <property type="entry name" value="Acetyltransf_3"/>
    <property type="match status" value="1"/>
</dbReference>
<keyword evidence="3" id="KW-1185">Reference proteome</keyword>
<dbReference type="eggNOG" id="COG1670">
    <property type="taxonomic scope" value="Bacteria"/>
</dbReference>
<name>A0A081LA62_9BACI</name>
<evidence type="ECO:0000313" key="2">
    <source>
        <dbReference type="EMBL" id="KEP26138.1"/>
    </source>
</evidence>
<dbReference type="Gene3D" id="3.40.630.30">
    <property type="match status" value="1"/>
</dbReference>
<dbReference type="AlphaFoldDB" id="A0A081LA62"/>
<proteinExistence type="predicted"/>
<dbReference type="PANTHER" id="PTHR43792">
    <property type="entry name" value="GNAT FAMILY, PUTATIVE (AFU_ORTHOLOGUE AFUA_3G00765)-RELATED-RELATED"/>
    <property type="match status" value="1"/>
</dbReference>
<dbReference type="OrthoDB" id="9798081at2"/>
<dbReference type="SUPFAM" id="SSF55729">
    <property type="entry name" value="Acyl-CoA N-acyltransferases (Nat)"/>
    <property type="match status" value="1"/>
</dbReference>
<organism evidence="2 3">
    <name type="scientific">Bacillus zhangzhouensis</name>
    <dbReference type="NCBI Taxonomy" id="1178540"/>
    <lineage>
        <taxon>Bacteria</taxon>
        <taxon>Bacillati</taxon>
        <taxon>Bacillota</taxon>
        <taxon>Bacilli</taxon>
        <taxon>Bacillales</taxon>
        <taxon>Bacillaceae</taxon>
        <taxon>Bacillus</taxon>
    </lineage>
</organism>
<dbReference type="Proteomes" id="UP000028091">
    <property type="component" value="Unassembled WGS sequence"/>
</dbReference>
<dbReference type="PANTHER" id="PTHR43792:SF1">
    <property type="entry name" value="N-ACETYLTRANSFERASE DOMAIN-CONTAINING PROTEIN"/>
    <property type="match status" value="1"/>
</dbReference>
<accession>A0A081LA62</accession>
<dbReference type="GO" id="GO:0016747">
    <property type="term" value="F:acyltransferase activity, transferring groups other than amino-acyl groups"/>
    <property type="evidence" value="ECO:0007669"/>
    <property type="project" value="InterPro"/>
</dbReference>
<evidence type="ECO:0000313" key="3">
    <source>
        <dbReference type="Proteomes" id="UP000028091"/>
    </source>
</evidence>
<evidence type="ECO:0000259" key="1">
    <source>
        <dbReference type="PROSITE" id="PS51186"/>
    </source>
</evidence>
<dbReference type="EMBL" id="JOTP01000012">
    <property type="protein sequence ID" value="KEP26138.1"/>
    <property type="molecule type" value="Genomic_DNA"/>
</dbReference>
<dbReference type="RefSeq" id="WP_034322232.1">
    <property type="nucleotide sequence ID" value="NZ_JBCMYH010000020.1"/>
</dbReference>
<dbReference type="InterPro" id="IPR000182">
    <property type="entry name" value="GNAT_dom"/>
</dbReference>
<dbReference type="PROSITE" id="PS51186">
    <property type="entry name" value="GNAT"/>
    <property type="match status" value="1"/>
</dbReference>
<dbReference type="InterPro" id="IPR016181">
    <property type="entry name" value="Acyl_CoA_acyltransferase"/>
</dbReference>
<sequence length="181" mass="21247">MKHQTRTVLETERLRLRTMDEHDAKFLYEMLFQDEEVMKYYPSLKDEKQTKEWIAWNQKNDRMYHTSLWIIEDKETKEPLGQSGIVLQNIEGQTELEIGYMLKRAAWGNGYAAEAAKGCLTYGFEEMKVRRMVSLIRPENEASVKVALKLGMEKEKTISKWDQIIDVYSITRDGENGSLNQ</sequence>
<comment type="caution">
    <text evidence="2">The sequence shown here is derived from an EMBL/GenBank/DDBJ whole genome shotgun (WGS) entry which is preliminary data.</text>
</comment>
<reference evidence="2 3" key="1">
    <citation type="submission" date="2012-09" db="EMBL/GenBank/DDBJ databases">
        <title>Genome Sequence of Bacillus sp. DW5-4.</title>
        <authorList>
            <person name="Lai Q."/>
            <person name="Liu Y."/>
            <person name="Shao Z."/>
        </authorList>
    </citation>
    <scope>NUCLEOTIDE SEQUENCE [LARGE SCALE GENOMIC DNA]</scope>
    <source>
        <strain evidence="2 3">DW5-4</strain>
    </source>
</reference>
<protein>
    <recommendedName>
        <fullName evidence="1">N-acetyltransferase domain-containing protein</fullName>
    </recommendedName>
</protein>
<gene>
    <name evidence="2" type="ORF">BA70_03760</name>
</gene>